<evidence type="ECO:0000313" key="3">
    <source>
        <dbReference type="Proteomes" id="UP000050956"/>
    </source>
</evidence>
<dbReference type="OrthoDB" id="528778at2"/>
<evidence type="ECO:0000313" key="2">
    <source>
        <dbReference type="EMBL" id="KRG79373.1"/>
    </source>
</evidence>
<accession>A0A0R0DAI1</accession>
<name>A0A0R0DAI1_9GAMM</name>
<dbReference type="EMBL" id="LDJM01000004">
    <property type="protein sequence ID" value="KRG79373.1"/>
    <property type="molecule type" value="Genomic_DNA"/>
</dbReference>
<keyword evidence="3" id="KW-1185">Reference proteome</keyword>
<dbReference type="InterPro" id="IPR025311">
    <property type="entry name" value="DUF4166"/>
</dbReference>
<proteinExistence type="predicted"/>
<dbReference type="STRING" id="336566.ABB30_00910"/>
<organism evidence="2 3">
    <name type="scientific">Stenotrophomonas ginsengisoli</name>
    <dbReference type="NCBI Taxonomy" id="336566"/>
    <lineage>
        <taxon>Bacteria</taxon>
        <taxon>Pseudomonadati</taxon>
        <taxon>Pseudomonadota</taxon>
        <taxon>Gammaproteobacteria</taxon>
        <taxon>Lysobacterales</taxon>
        <taxon>Lysobacteraceae</taxon>
        <taxon>Stenotrophomonas</taxon>
    </lineage>
</organism>
<protein>
    <recommendedName>
        <fullName evidence="1">DUF4166 domain-containing protein</fullName>
    </recommendedName>
</protein>
<comment type="caution">
    <text evidence="2">The sequence shown here is derived from an EMBL/GenBank/DDBJ whole genome shotgun (WGS) entry which is preliminary data.</text>
</comment>
<dbReference type="PATRIC" id="fig|336566.3.peg.2222"/>
<dbReference type="AlphaFoldDB" id="A0A0R0DAI1"/>
<dbReference type="Pfam" id="PF13761">
    <property type="entry name" value="DUF4166"/>
    <property type="match status" value="1"/>
</dbReference>
<sequence>MTQPSVFAQLLGTQFAHLSPRVAQLHQLDGPGHWQGQCVIQRGQHPVARLCAWAARLPPGGQALATTVTLQRSAGQETWTRNFGGVPMRSRMWPWQGRLRERLGLVQFDFQLGVQDGALTWNTRAVRVLGIVPLPAAWFAGVQCTEAVDGQGRYTFDVRASLPLVGLIVHYRGWLLPG</sequence>
<dbReference type="RefSeq" id="WP_057636365.1">
    <property type="nucleotide sequence ID" value="NZ_LDJM01000004.1"/>
</dbReference>
<dbReference type="Proteomes" id="UP000050956">
    <property type="component" value="Unassembled WGS sequence"/>
</dbReference>
<feature type="domain" description="DUF4166" evidence="1">
    <location>
        <begin position="18"/>
        <end position="175"/>
    </location>
</feature>
<gene>
    <name evidence="2" type="ORF">ABB30_00910</name>
</gene>
<reference evidence="2 3" key="1">
    <citation type="submission" date="2015-05" db="EMBL/GenBank/DDBJ databases">
        <title>Genome sequencing and analysis of members of genus Stenotrophomonas.</title>
        <authorList>
            <person name="Patil P.P."/>
            <person name="Midha S."/>
            <person name="Patil P.B."/>
        </authorList>
    </citation>
    <scope>NUCLEOTIDE SEQUENCE [LARGE SCALE GENOMIC DNA]</scope>
    <source>
        <strain evidence="2 3">DSM 24757</strain>
    </source>
</reference>
<evidence type="ECO:0000259" key="1">
    <source>
        <dbReference type="Pfam" id="PF13761"/>
    </source>
</evidence>